<keyword evidence="7" id="KW-1185">Reference proteome</keyword>
<evidence type="ECO:0000256" key="3">
    <source>
        <dbReference type="ARBA" id="ARBA00022490"/>
    </source>
</evidence>
<gene>
    <name evidence="6" type="ORF">HNR21_006173</name>
</gene>
<protein>
    <recommendedName>
        <fullName evidence="5">CRISPR type III-B/RAMP module-associated protein Cmr5</fullName>
    </recommendedName>
</protein>
<dbReference type="RefSeq" id="WP_182707913.1">
    <property type="nucleotide sequence ID" value="NZ_JACJII010000001.1"/>
</dbReference>
<dbReference type="GO" id="GO:0051607">
    <property type="term" value="P:defense response to virus"/>
    <property type="evidence" value="ECO:0007669"/>
    <property type="project" value="UniProtKB-KW"/>
</dbReference>
<dbReference type="InterPro" id="IPR010160">
    <property type="entry name" value="CRISPR-assoc_prot_Cmr5"/>
</dbReference>
<evidence type="ECO:0000313" key="6">
    <source>
        <dbReference type="EMBL" id="MBA9007291.1"/>
    </source>
</evidence>
<accession>A0A7W3RBU8</accession>
<evidence type="ECO:0000256" key="4">
    <source>
        <dbReference type="ARBA" id="ARBA00023118"/>
    </source>
</evidence>
<dbReference type="Gene3D" id="1.10.520.30">
    <property type="entry name" value="AF1862-like domain"/>
    <property type="match status" value="1"/>
</dbReference>
<comment type="similarity">
    <text evidence="2">Belongs to the CRISPR system Cmr5 family.</text>
</comment>
<keyword evidence="4" id="KW-0051">Antiviral defense</keyword>
<dbReference type="EMBL" id="JACJII010000001">
    <property type="protein sequence ID" value="MBA9007291.1"/>
    <property type="molecule type" value="Genomic_DNA"/>
</dbReference>
<dbReference type="GO" id="GO:0005737">
    <property type="term" value="C:cytoplasm"/>
    <property type="evidence" value="ECO:0007669"/>
    <property type="project" value="UniProtKB-SubCell"/>
</dbReference>
<name>A0A7W3RBU8_9ACTN</name>
<evidence type="ECO:0000256" key="2">
    <source>
        <dbReference type="ARBA" id="ARBA00006161"/>
    </source>
</evidence>
<dbReference type="Proteomes" id="UP000539313">
    <property type="component" value="Unassembled WGS sequence"/>
</dbReference>
<evidence type="ECO:0000313" key="7">
    <source>
        <dbReference type="Proteomes" id="UP000539313"/>
    </source>
</evidence>
<comment type="caution">
    <text evidence="6">The sequence shown here is derived from an EMBL/GenBank/DDBJ whole genome shotgun (WGS) entry which is preliminary data.</text>
</comment>
<evidence type="ECO:0000256" key="5">
    <source>
        <dbReference type="ARBA" id="ARBA00030001"/>
    </source>
</evidence>
<evidence type="ECO:0000256" key="1">
    <source>
        <dbReference type="ARBA" id="ARBA00004496"/>
    </source>
</evidence>
<dbReference type="InterPro" id="IPR023101">
    <property type="entry name" value="AF1862-like_dom_sf"/>
</dbReference>
<sequence>MARRIDQEMAAAASNLITGQVDQELRTRYRQLPVRLRTAGLAATYAFIASKANGTDRLAAAYRSAAEGIRRRLVEQGLLAGDWRTMTARDVLDQLGHMDAAAYARASAEVAALTGWLSRLADAMYRRPADDGDGGDS</sequence>
<reference evidence="6 7" key="1">
    <citation type="submission" date="2020-08" db="EMBL/GenBank/DDBJ databases">
        <title>Sequencing the genomes of 1000 actinobacteria strains.</title>
        <authorList>
            <person name="Klenk H.-P."/>
        </authorList>
    </citation>
    <scope>NUCLEOTIDE SEQUENCE [LARGE SCALE GENOMIC DNA]</scope>
    <source>
        <strain evidence="6 7">DSM 45823</strain>
    </source>
</reference>
<comment type="subcellular location">
    <subcellularLocation>
        <location evidence="1">Cytoplasm</location>
    </subcellularLocation>
</comment>
<dbReference type="SUPFAM" id="SSF158568">
    <property type="entry name" value="AF1862-like"/>
    <property type="match status" value="1"/>
</dbReference>
<dbReference type="AlphaFoldDB" id="A0A7W3RBU8"/>
<organism evidence="6 7">
    <name type="scientific">Thermomonospora cellulosilytica</name>
    <dbReference type="NCBI Taxonomy" id="1411118"/>
    <lineage>
        <taxon>Bacteria</taxon>
        <taxon>Bacillati</taxon>
        <taxon>Actinomycetota</taxon>
        <taxon>Actinomycetes</taxon>
        <taxon>Streptosporangiales</taxon>
        <taxon>Thermomonosporaceae</taxon>
        <taxon>Thermomonospora</taxon>
    </lineage>
</organism>
<dbReference type="Pfam" id="PF09701">
    <property type="entry name" value="Cas_Cmr5"/>
    <property type="match status" value="1"/>
</dbReference>
<proteinExistence type="inferred from homology"/>
<keyword evidence="3" id="KW-0963">Cytoplasm</keyword>